<organism evidence="3 4">
    <name type="scientific">Folsomia candida</name>
    <name type="common">Springtail</name>
    <dbReference type="NCBI Taxonomy" id="158441"/>
    <lineage>
        <taxon>Eukaryota</taxon>
        <taxon>Metazoa</taxon>
        <taxon>Ecdysozoa</taxon>
        <taxon>Arthropoda</taxon>
        <taxon>Hexapoda</taxon>
        <taxon>Collembola</taxon>
        <taxon>Entomobryomorpha</taxon>
        <taxon>Isotomoidea</taxon>
        <taxon>Isotomidae</taxon>
        <taxon>Proisotominae</taxon>
        <taxon>Folsomia</taxon>
    </lineage>
</organism>
<dbReference type="AlphaFoldDB" id="A0A226DU16"/>
<sequence>MSLAGMMNYLMETGFYSDLSIFVGEAQFRFNVHKVIVAGRSSVLDTMLQKRWMQQSQGHREQDIFLLCDYETVKAVLKQDVLDISEVDLFKALIKWGNHVPDTDEENGHPRLTMMKELLKMIRFPVMGMQDFANEVSPTGIFSKDELLAMFFYFANPETSETEYENSPRRKTHVTPAFTFSFPVDTTSCPVIFHTMDRGYTEYFPVELRLHVSSKLYLSGIVVNSRDIYHITQHPQTVTFQLLIKDQSGLIISRQGATQILTPLPGIMVITPRSRPPSNLTPPSNALNLIIPGKVLLNPHKLYDFTIKCTTDTVYEGGIFNFGEKLYQQAMPPRRQPCTSRIHGSDVTVTSPKQSTVGQI</sequence>
<dbReference type="GO" id="GO:0005829">
    <property type="term" value="C:cytosol"/>
    <property type="evidence" value="ECO:0007669"/>
    <property type="project" value="TreeGrafter"/>
</dbReference>
<evidence type="ECO:0000256" key="1">
    <source>
        <dbReference type="SAM" id="MobiDB-lite"/>
    </source>
</evidence>
<feature type="domain" description="BTB" evidence="2">
    <location>
        <begin position="17"/>
        <end position="78"/>
    </location>
</feature>
<dbReference type="InterPro" id="IPR011333">
    <property type="entry name" value="SKP1/BTB/POZ_sf"/>
</dbReference>
<keyword evidence="4" id="KW-1185">Reference proteome</keyword>
<gene>
    <name evidence="3" type="ORF">Fcan01_16825</name>
</gene>
<reference evidence="3 4" key="1">
    <citation type="submission" date="2015-12" db="EMBL/GenBank/DDBJ databases">
        <title>The genome of Folsomia candida.</title>
        <authorList>
            <person name="Faddeeva A."/>
            <person name="Derks M.F."/>
            <person name="Anvar Y."/>
            <person name="Smit S."/>
            <person name="Van Straalen N."/>
            <person name="Roelofs D."/>
        </authorList>
    </citation>
    <scope>NUCLEOTIDE SEQUENCE [LARGE SCALE GENOMIC DNA]</scope>
    <source>
        <strain evidence="3 4">VU population</strain>
        <tissue evidence="3">Whole body</tissue>
    </source>
</reference>
<dbReference type="PANTHER" id="PTHR45774">
    <property type="entry name" value="BTB/POZ DOMAIN-CONTAINING"/>
    <property type="match status" value="1"/>
</dbReference>
<dbReference type="PANTHER" id="PTHR45774:SF3">
    <property type="entry name" value="BTB (POZ) DOMAIN-CONTAINING 2B-RELATED"/>
    <property type="match status" value="1"/>
</dbReference>
<dbReference type="GO" id="GO:0022008">
    <property type="term" value="P:neurogenesis"/>
    <property type="evidence" value="ECO:0007669"/>
    <property type="project" value="TreeGrafter"/>
</dbReference>
<feature type="compositionally biased region" description="Polar residues" evidence="1">
    <location>
        <begin position="347"/>
        <end position="360"/>
    </location>
</feature>
<name>A0A226DU16_FOLCA</name>
<evidence type="ECO:0000313" key="4">
    <source>
        <dbReference type="Proteomes" id="UP000198287"/>
    </source>
</evidence>
<dbReference type="CDD" id="cd18186">
    <property type="entry name" value="BTB_POZ_ZBTB_KLHL-like"/>
    <property type="match status" value="1"/>
</dbReference>
<dbReference type="Gene3D" id="1.25.40.420">
    <property type="match status" value="1"/>
</dbReference>
<feature type="region of interest" description="Disordered" evidence="1">
    <location>
        <begin position="336"/>
        <end position="360"/>
    </location>
</feature>
<dbReference type="InterPro" id="IPR000210">
    <property type="entry name" value="BTB/POZ_dom"/>
</dbReference>
<dbReference type="EMBL" id="LNIX01000012">
    <property type="protein sequence ID" value="OXA48314.1"/>
    <property type="molecule type" value="Genomic_DNA"/>
</dbReference>
<dbReference type="Proteomes" id="UP000198287">
    <property type="component" value="Unassembled WGS sequence"/>
</dbReference>
<dbReference type="SUPFAM" id="SSF54695">
    <property type="entry name" value="POZ domain"/>
    <property type="match status" value="1"/>
</dbReference>
<dbReference type="OrthoDB" id="10250130at2759"/>
<dbReference type="PROSITE" id="PS50097">
    <property type="entry name" value="BTB"/>
    <property type="match status" value="1"/>
</dbReference>
<evidence type="ECO:0000313" key="3">
    <source>
        <dbReference type="EMBL" id="OXA48314.1"/>
    </source>
</evidence>
<evidence type="ECO:0000259" key="2">
    <source>
        <dbReference type="PROSITE" id="PS50097"/>
    </source>
</evidence>
<accession>A0A226DU16</accession>
<comment type="caution">
    <text evidence="3">The sequence shown here is derived from an EMBL/GenBank/DDBJ whole genome shotgun (WGS) entry which is preliminary data.</text>
</comment>
<dbReference type="Pfam" id="PF00651">
    <property type="entry name" value="BTB"/>
    <property type="match status" value="1"/>
</dbReference>
<protein>
    <submittedName>
        <fullName evidence="3">BTB/POZ domain-containing protein 2</fullName>
    </submittedName>
</protein>
<proteinExistence type="predicted"/>